<proteinExistence type="predicted"/>
<dbReference type="InterPro" id="IPR011727">
    <property type="entry name" value="CHP02117"/>
</dbReference>
<sequence>MFTLSRFLKALRAVLIGVIAAVLLFLLGSWIGSSIPRNADWVEPDHGMEVMVETNGVHTSLIVPLVNDIKDWRGDFPAEDIADPYAPYTHLSISWGEHEVFLNTPTWADLSPLTVLRIIGVGGKGVLHVSHYVRPAPSDTVRPIMLTRAQYARLVTAIERSVPKRPRIRHHGYFAQDVFYDTQGEYTARNTCNQWTSNMLAAAGVKTGWWTPFAGGVMKWIARPPEGQS</sequence>
<keyword evidence="3" id="KW-1185">Reference proteome</keyword>
<keyword evidence="1" id="KW-0812">Transmembrane</keyword>
<comment type="caution">
    <text evidence="2">The sequence shown here is derived from an EMBL/GenBank/DDBJ whole genome shotgun (WGS) entry which is preliminary data.</text>
</comment>
<feature type="transmembrane region" description="Helical" evidence="1">
    <location>
        <begin position="12"/>
        <end position="31"/>
    </location>
</feature>
<dbReference type="AlphaFoldDB" id="A0A845A3U2"/>
<reference evidence="2 3" key="1">
    <citation type="submission" date="2019-12" db="EMBL/GenBank/DDBJ databases">
        <title>Genomic-based taxomic classification of the family Erythrobacteraceae.</title>
        <authorList>
            <person name="Xu L."/>
        </authorList>
    </citation>
    <scope>NUCLEOTIDE SEQUENCE [LARGE SCALE GENOMIC DNA]</scope>
    <source>
        <strain evidence="2 3">DSM 18604</strain>
    </source>
</reference>
<keyword evidence="1" id="KW-0472">Membrane</keyword>
<evidence type="ECO:0000313" key="3">
    <source>
        <dbReference type="Proteomes" id="UP000460561"/>
    </source>
</evidence>
<name>A0A845A3U2_9SPHN</name>
<dbReference type="OrthoDB" id="211174at2"/>
<evidence type="ECO:0000256" key="1">
    <source>
        <dbReference type="SAM" id="Phobius"/>
    </source>
</evidence>
<dbReference type="Pfam" id="PF09601">
    <property type="entry name" value="DUF2459"/>
    <property type="match status" value="1"/>
</dbReference>
<accession>A0A845A3U2</accession>
<dbReference type="NCBIfam" id="TIGR02117">
    <property type="entry name" value="chp_urease_rgn"/>
    <property type="match status" value="1"/>
</dbReference>
<organism evidence="2 3">
    <name type="scientific">Altericroceibacterium indicum</name>
    <dbReference type="NCBI Taxonomy" id="374177"/>
    <lineage>
        <taxon>Bacteria</taxon>
        <taxon>Pseudomonadati</taxon>
        <taxon>Pseudomonadota</taxon>
        <taxon>Alphaproteobacteria</taxon>
        <taxon>Sphingomonadales</taxon>
        <taxon>Erythrobacteraceae</taxon>
        <taxon>Altericroceibacterium</taxon>
    </lineage>
</organism>
<dbReference type="Proteomes" id="UP000460561">
    <property type="component" value="Unassembled WGS sequence"/>
</dbReference>
<protein>
    <submittedName>
        <fullName evidence="2">TIGR02117 family protein</fullName>
    </submittedName>
</protein>
<keyword evidence="1" id="KW-1133">Transmembrane helix</keyword>
<dbReference type="EMBL" id="WTYQ01000001">
    <property type="protein sequence ID" value="MXP24932.1"/>
    <property type="molecule type" value="Genomic_DNA"/>
</dbReference>
<gene>
    <name evidence="2" type="ORF">GRI39_02580</name>
</gene>
<evidence type="ECO:0000313" key="2">
    <source>
        <dbReference type="EMBL" id="MXP24932.1"/>
    </source>
</evidence>